<dbReference type="GO" id="GO:0008831">
    <property type="term" value="F:dTDP-4-dehydrorhamnose reductase activity"/>
    <property type="evidence" value="ECO:0007669"/>
    <property type="project" value="UniProtKB-EC"/>
</dbReference>
<dbReference type="EMBL" id="CM001403">
    <property type="protein sequence ID" value="EHQ25826.1"/>
    <property type="molecule type" value="Genomic_DNA"/>
</dbReference>
<evidence type="ECO:0000256" key="3">
    <source>
        <dbReference type="ARBA" id="ARBA00012929"/>
    </source>
</evidence>
<dbReference type="CDD" id="cd05254">
    <property type="entry name" value="dTDP_HR_like_SDR_e"/>
    <property type="match status" value="1"/>
</dbReference>
<dbReference type="eggNOG" id="COG1091">
    <property type="taxonomic scope" value="Bacteria"/>
</dbReference>
<sequence length="286" mass="31749">MNRIIVLGASGQLGQSLKFVTGENATGEFFFLAEEESNILDVNALTKAFATYNPNYCINCAAYTAVDKAEGDLDTARKVNRDGVENIAKLCKEFDTTLIHVSTDFVFDGNSPYPLSEMDTPNPINAYGITKLEGEVVISEYIDNYYILRTSWLYSEFGANFVKTMLKLAKEKSELNIISDQVGTPTYAIDLAQAIVAIINSDNKAAYGIYHYSNEGVASWYDFAKAIFDIAGIAISVFPIRTSQYPTPAKRPVFSVMDKGKIKDTFKLDIPYWRYSLQGCIAKLLA</sequence>
<dbReference type="Gene3D" id="3.90.25.10">
    <property type="entry name" value="UDP-galactose 4-epimerase, domain 1"/>
    <property type="match status" value="1"/>
</dbReference>
<evidence type="ECO:0000256" key="6">
    <source>
        <dbReference type="RuleBase" id="RU364082"/>
    </source>
</evidence>
<comment type="function">
    <text evidence="6">Catalyzes the reduction of dTDP-6-deoxy-L-lyxo-4-hexulose to yield dTDP-L-rhamnose.</text>
</comment>
<dbReference type="GO" id="GO:0019305">
    <property type="term" value="P:dTDP-rhamnose biosynthetic process"/>
    <property type="evidence" value="ECO:0007669"/>
    <property type="project" value="UniProtKB-UniPathway"/>
</dbReference>
<comment type="catalytic activity">
    <reaction evidence="5">
        <text>dTDP-beta-L-rhamnose + NADP(+) = dTDP-4-dehydro-beta-L-rhamnose + NADPH + H(+)</text>
        <dbReference type="Rhea" id="RHEA:21796"/>
        <dbReference type="ChEBI" id="CHEBI:15378"/>
        <dbReference type="ChEBI" id="CHEBI:57510"/>
        <dbReference type="ChEBI" id="CHEBI:57783"/>
        <dbReference type="ChEBI" id="CHEBI:58349"/>
        <dbReference type="ChEBI" id="CHEBI:62830"/>
        <dbReference type="EC" id="1.1.1.133"/>
    </reaction>
</comment>
<dbReference type="SUPFAM" id="SSF51735">
    <property type="entry name" value="NAD(P)-binding Rossmann-fold domains"/>
    <property type="match status" value="1"/>
</dbReference>
<evidence type="ECO:0000313" key="8">
    <source>
        <dbReference type="EMBL" id="EHQ25826.1"/>
    </source>
</evidence>
<proteinExistence type="inferred from homology"/>
<dbReference type="InterPro" id="IPR005913">
    <property type="entry name" value="dTDP_dehydrorham_reduct"/>
</dbReference>
<dbReference type="PANTHER" id="PTHR10491">
    <property type="entry name" value="DTDP-4-DEHYDRORHAMNOSE REDUCTASE"/>
    <property type="match status" value="1"/>
</dbReference>
<keyword evidence="9" id="KW-1185">Reference proteome</keyword>
<evidence type="ECO:0000256" key="1">
    <source>
        <dbReference type="ARBA" id="ARBA00004781"/>
    </source>
</evidence>
<dbReference type="Gene3D" id="3.40.50.720">
    <property type="entry name" value="NAD(P)-binding Rossmann-like Domain"/>
    <property type="match status" value="1"/>
</dbReference>
<keyword evidence="6" id="KW-0560">Oxidoreductase</keyword>
<evidence type="ECO:0000259" key="7">
    <source>
        <dbReference type="Pfam" id="PF04321"/>
    </source>
</evidence>
<reference evidence="8" key="1">
    <citation type="submission" date="2011-09" db="EMBL/GenBank/DDBJ databases">
        <title>The permanent draft genome of Mucilaginibacter paludis DSM 18603.</title>
        <authorList>
            <consortium name="US DOE Joint Genome Institute (JGI-PGF)"/>
            <person name="Lucas S."/>
            <person name="Han J."/>
            <person name="Lapidus A."/>
            <person name="Bruce D."/>
            <person name="Goodwin L."/>
            <person name="Pitluck S."/>
            <person name="Peters L."/>
            <person name="Kyrpides N."/>
            <person name="Mavromatis K."/>
            <person name="Ivanova N."/>
            <person name="Mikhailova N."/>
            <person name="Held B."/>
            <person name="Detter J.C."/>
            <person name="Tapia R."/>
            <person name="Han C."/>
            <person name="Land M."/>
            <person name="Hauser L."/>
            <person name="Markowitz V."/>
            <person name="Cheng J.-F."/>
            <person name="Hugenholtz P."/>
            <person name="Woyke T."/>
            <person name="Wu D."/>
            <person name="Tindall B."/>
            <person name="Brambilla E."/>
            <person name="Klenk H.-P."/>
            <person name="Eisen J.A."/>
        </authorList>
    </citation>
    <scope>NUCLEOTIDE SEQUENCE [LARGE SCALE GENOMIC DNA]</scope>
    <source>
        <strain evidence="8">DSM 18603</strain>
    </source>
</reference>
<evidence type="ECO:0000256" key="2">
    <source>
        <dbReference type="ARBA" id="ARBA00010944"/>
    </source>
</evidence>
<dbReference type="InterPro" id="IPR036291">
    <property type="entry name" value="NAD(P)-bd_dom_sf"/>
</dbReference>
<protein>
    <recommendedName>
        <fullName evidence="4 6">dTDP-4-dehydrorhamnose reductase</fullName>
        <ecNumber evidence="3 6">1.1.1.133</ecNumber>
    </recommendedName>
</protein>
<comment type="similarity">
    <text evidence="2 6">Belongs to the dTDP-4-dehydrorhamnose reductase family.</text>
</comment>
<dbReference type="Proteomes" id="UP000002774">
    <property type="component" value="Chromosome"/>
</dbReference>
<dbReference type="RefSeq" id="WP_008505709.1">
    <property type="nucleotide sequence ID" value="NZ_CM001403.1"/>
</dbReference>
<accession>H1Y6I2</accession>
<dbReference type="HOGENOM" id="CLU_045518_1_2_10"/>
<keyword evidence="6" id="KW-0521">NADP</keyword>
<name>H1Y6I2_9SPHI</name>
<dbReference type="OrthoDB" id="9803892at2"/>
<dbReference type="UniPathway" id="UPA00124"/>
<evidence type="ECO:0000313" key="9">
    <source>
        <dbReference type="Proteomes" id="UP000002774"/>
    </source>
</evidence>
<dbReference type="STRING" id="714943.Mucpa_1669"/>
<evidence type="ECO:0000256" key="5">
    <source>
        <dbReference type="ARBA" id="ARBA00048200"/>
    </source>
</evidence>
<feature type="domain" description="RmlD-like substrate binding" evidence="7">
    <location>
        <begin position="3"/>
        <end position="284"/>
    </location>
</feature>
<dbReference type="EC" id="1.1.1.133" evidence="3 6"/>
<comment type="pathway">
    <text evidence="1 6">Carbohydrate biosynthesis; dTDP-L-rhamnose biosynthesis.</text>
</comment>
<dbReference type="GO" id="GO:0005829">
    <property type="term" value="C:cytosol"/>
    <property type="evidence" value="ECO:0007669"/>
    <property type="project" value="TreeGrafter"/>
</dbReference>
<dbReference type="PANTHER" id="PTHR10491:SF4">
    <property type="entry name" value="METHIONINE ADENOSYLTRANSFERASE 2 SUBUNIT BETA"/>
    <property type="match status" value="1"/>
</dbReference>
<evidence type="ECO:0000256" key="4">
    <source>
        <dbReference type="ARBA" id="ARBA00017099"/>
    </source>
</evidence>
<dbReference type="AlphaFoldDB" id="H1Y6I2"/>
<gene>
    <name evidence="8" type="ORF">Mucpa_1669</name>
</gene>
<organism evidence="8 9">
    <name type="scientific">Mucilaginibacter paludis DSM 18603</name>
    <dbReference type="NCBI Taxonomy" id="714943"/>
    <lineage>
        <taxon>Bacteria</taxon>
        <taxon>Pseudomonadati</taxon>
        <taxon>Bacteroidota</taxon>
        <taxon>Sphingobacteriia</taxon>
        <taxon>Sphingobacteriales</taxon>
        <taxon>Sphingobacteriaceae</taxon>
        <taxon>Mucilaginibacter</taxon>
    </lineage>
</organism>
<dbReference type="InterPro" id="IPR029903">
    <property type="entry name" value="RmlD-like-bd"/>
</dbReference>
<dbReference type="NCBIfam" id="TIGR01214">
    <property type="entry name" value="rmlD"/>
    <property type="match status" value="1"/>
</dbReference>
<dbReference type="Pfam" id="PF04321">
    <property type="entry name" value="RmlD_sub_bind"/>
    <property type="match status" value="1"/>
</dbReference>